<keyword evidence="3" id="KW-1185">Reference proteome</keyword>
<protein>
    <submittedName>
        <fullName evidence="2">Uncharacterized protein</fullName>
    </submittedName>
</protein>
<comment type="caution">
    <text evidence="2">The sequence shown here is derived from an EMBL/GenBank/DDBJ whole genome shotgun (WGS) entry which is preliminary data.</text>
</comment>
<sequence>MSQRPRFRPKSLFKADTPITILKKLGQHWRAQSFAAEKTQRKKGSRGNRTPPSVMARVRMEILSLVPIKGSSFPATLISTSLGTLYFTLKTGISEEVRGAIEEDERKKKKGSADTKKEMNLKLRRQSDKKTKRNRL</sequence>
<dbReference type="EMBL" id="CAUOFW020001480">
    <property type="protein sequence ID" value="CAK9145373.1"/>
    <property type="molecule type" value="Genomic_DNA"/>
</dbReference>
<dbReference type="AlphaFoldDB" id="A0ABC8RKX3"/>
<evidence type="ECO:0000313" key="2">
    <source>
        <dbReference type="EMBL" id="CAK9145373.1"/>
    </source>
</evidence>
<proteinExistence type="predicted"/>
<feature type="compositionally biased region" description="Basic and acidic residues" evidence="1">
    <location>
        <begin position="98"/>
        <end position="129"/>
    </location>
</feature>
<dbReference type="Proteomes" id="UP001642360">
    <property type="component" value="Unassembled WGS sequence"/>
</dbReference>
<name>A0ABC8RKX3_9AQUA</name>
<organism evidence="2 3">
    <name type="scientific">Ilex paraguariensis</name>
    <name type="common">yerba mate</name>
    <dbReference type="NCBI Taxonomy" id="185542"/>
    <lineage>
        <taxon>Eukaryota</taxon>
        <taxon>Viridiplantae</taxon>
        <taxon>Streptophyta</taxon>
        <taxon>Embryophyta</taxon>
        <taxon>Tracheophyta</taxon>
        <taxon>Spermatophyta</taxon>
        <taxon>Magnoliopsida</taxon>
        <taxon>eudicotyledons</taxon>
        <taxon>Gunneridae</taxon>
        <taxon>Pentapetalae</taxon>
        <taxon>asterids</taxon>
        <taxon>campanulids</taxon>
        <taxon>Aquifoliales</taxon>
        <taxon>Aquifoliaceae</taxon>
        <taxon>Ilex</taxon>
    </lineage>
</organism>
<feature type="region of interest" description="Disordered" evidence="1">
    <location>
        <begin position="32"/>
        <end position="54"/>
    </location>
</feature>
<accession>A0ABC8RKX3</accession>
<evidence type="ECO:0000256" key="1">
    <source>
        <dbReference type="SAM" id="MobiDB-lite"/>
    </source>
</evidence>
<evidence type="ECO:0000313" key="3">
    <source>
        <dbReference type="Proteomes" id="UP001642360"/>
    </source>
</evidence>
<gene>
    <name evidence="2" type="ORF">ILEXP_LOCUS13182</name>
</gene>
<reference evidence="2 3" key="1">
    <citation type="submission" date="2024-02" db="EMBL/GenBank/DDBJ databases">
        <authorList>
            <person name="Vignale AGUSTIN F."/>
            <person name="Sosa J E."/>
            <person name="Modenutti C."/>
        </authorList>
    </citation>
    <scope>NUCLEOTIDE SEQUENCE [LARGE SCALE GENOMIC DNA]</scope>
</reference>
<feature type="region of interest" description="Disordered" evidence="1">
    <location>
        <begin position="98"/>
        <end position="136"/>
    </location>
</feature>